<evidence type="ECO:0000256" key="3">
    <source>
        <dbReference type="ARBA" id="ARBA00022777"/>
    </source>
</evidence>
<protein>
    <submittedName>
        <fullName evidence="7">Serine/threonine protein kinase</fullName>
    </submittedName>
</protein>
<reference evidence="7 8" key="1">
    <citation type="submission" date="2018-06" db="EMBL/GenBank/DDBJ databases">
        <title>Sphaerisporangium craniellae sp. nov., isolated from a marine sponge in the South China Sea.</title>
        <authorList>
            <person name="Li L."/>
        </authorList>
    </citation>
    <scope>NUCLEOTIDE SEQUENCE [LARGE SCALE GENOMIC DNA]</scope>
    <source>
        <strain evidence="7 8">CCTCC AA 208026</strain>
    </source>
</reference>
<name>A0A367FQK9_9ACTN</name>
<dbReference type="Pfam" id="PF00069">
    <property type="entry name" value="Pkinase"/>
    <property type="match status" value="1"/>
</dbReference>
<dbReference type="Gene3D" id="1.10.510.10">
    <property type="entry name" value="Transferase(Phosphotransferase) domain 1"/>
    <property type="match status" value="1"/>
</dbReference>
<keyword evidence="1" id="KW-0808">Transferase</keyword>
<dbReference type="PANTHER" id="PTHR24349">
    <property type="entry name" value="SERINE/THREONINE-PROTEIN KINASE"/>
    <property type="match status" value="1"/>
</dbReference>
<dbReference type="SMART" id="SM00220">
    <property type="entry name" value="S_TKc"/>
    <property type="match status" value="1"/>
</dbReference>
<dbReference type="RefSeq" id="WP_114027303.1">
    <property type="nucleotide sequence ID" value="NZ_QOIL01000002.1"/>
</dbReference>
<feature type="domain" description="Protein kinase" evidence="6">
    <location>
        <begin position="1"/>
        <end position="294"/>
    </location>
</feature>
<keyword evidence="4" id="KW-0067">ATP-binding</keyword>
<keyword evidence="8" id="KW-1185">Reference proteome</keyword>
<feature type="region of interest" description="Disordered" evidence="5">
    <location>
        <begin position="300"/>
        <end position="329"/>
    </location>
</feature>
<evidence type="ECO:0000313" key="7">
    <source>
        <dbReference type="EMBL" id="RCG32668.1"/>
    </source>
</evidence>
<evidence type="ECO:0000259" key="6">
    <source>
        <dbReference type="PROSITE" id="PS50011"/>
    </source>
</evidence>
<organism evidence="7 8">
    <name type="scientific">Sphaerisporangium album</name>
    <dbReference type="NCBI Taxonomy" id="509200"/>
    <lineage>
        <taxon>Bacteria</taxon>
        <taxon>Bacillati</taxon>
        <taxon>Actinomycetota</taxon>
        <taxon>Actinomycetes</taxon>
        <taxon>Streptosporangiales</taxon>
        <taxon>Streptosporangiaceae</taxon>
        <taxon>Sphaerisporangium</taxon>
    </lineage>
</organism>
<dbReference type="GO" id="GO:0005524">
    <property type="term" value="F:ATP binding"/>
    <property type="evidence" value="ECO:0007669"/>
    <property type="project" value="UniProtKB-KW"/>
</dbReference>
<dbReference type="InterPro" id="IPR008271">
    <property type="entry name" value="Ser/Thr_kinase_AS"/>
</dbReference>
<dbReference type="InterPro" id="IPR050205">
    <property type="entry name" value="CDPK_Ser/Thr_kinases"/>
</dbReference>
<dbReference type="PROSITE" id="PS00108">
    <property type="entry name" value="PROTEIN_KINASE_ST"/>
    <property type="match status" value="1"/>
</dbReference>
<dbReference type="SUPFAM" id="SSF56112">
    <property type="entry name" value="Protein kinase-like (PK-like)"/>
    <property type="match status" value="1"/>
</dbReference>
<dbReference type="Proteomes" id="UP000253094">
    <property type="component" value="Unassembled WGS sequence"/>
</dbReference>
<keyword evidence="7" id="KW-0723">Serine/threonine-protein kinase</keyword>
<accession>A0A367FQK9</accession>
<evidence type="ECO:0000313" key="8">
    <source>
        <dbReference type="Proteomes" id="UP000253094"/>
    </source>
</evidence>
<gene>
    <name evidence="7" type="ORF">DQ384_04055</name>
</gene>
<proteinExistence type="predicted"/>
<dbReference type="GO" id="GO:0004674">
    <property type="term" value="F:protein serine/threonine kinase activity"/>
    <property type="evidence" value="ECO:0007669"/>
    <property type="project" value="UniProtKB-KW"/>
</dbReference>
<dbReference type="InterPro" id="IPR011009">
    <property type="entry name" value="Kinase-like_dom_sf"/>
</dbReference>
<dbReference type="InterPro" id="IPR000719">
    <property type="entry name" value="Prot_kinase_dom"/>
</dbReference>
<dbReference type="PROSITE" id="PS50011">
    <property type="entry name" value="PROTEIN_KINASE_DOM"/>
    <property type="match status" value="1"/>
</dbReference>
<dbReference type="AlphaFoldDB" id="A0A367FQK9"/>
<comment type="caution">
    <text evidence="7">The sequence shown here is derived from an EMBL/GenBank/DDBJ whole genome shotgun (WGS) entry which is preliminary data.</text>
</comment>
<evidence type="ECO:0000256" key="2">
    <source>
        <dbReference type="ARBA" id="ARBA00022741"/>
    </source>
</evidence>
<keyword evidence="3 7" id="KW-0418">Kinase</keyword>
<dbReference type="OrthoDB" id="9788659at2"/>
<sequence>MKLGAVIRGYHIVSEPTNDGGGKCVWAFAVRGGRHYFIKRFLEPKRPKEGSTASAASKAARLRECAEFERRQRDIMSRLAHDVTGAGNLVLAVDFFHEGTTYYKVTERITPSPLNAPHALPPRDKSVLLKTLGLSVGLLHGIGVVHGDLKPSNVLIQQKGPHAFHTAKLIDFDDSYVSGHPPGPEMITGDSVYGAPEWRRYVQGDPDARPGHLTTSVDVFALGLMAHRYLTGTIPGFDDRYDSPADAVMAGERLRVDERLAPRVRGLLEAMTSLDPAARPPIAAFLATLGDPEACVLHARPPEGRTDAVPPPAPRPGSRVRINLGDGRR</sequence>
<evidence type="ECO:0000256" key="5">
    <source>
        <dbReference type="SAM" id="MobiDB-lite"/>
    </source>
</evidence>
<evidence type="ECO:0000256" key="1">
    <source>
        <dbReference type="ARBA" id="ARBA00022679"/>
    </source>
</evidence>
<keyword evidence="2" id="KW-0547">Nucleotide-binding</keyword>
<dbReference type="EMBL" id="QOIL01000002">
    <property type="protein sequence ID" value="RCG32668.1"/>
    <property type="molecule type" value="Genomic_DNA"/>
</dbReference>
<evidence type="ECO:0000256" key="4">
    <source>
        <dbReference type="ARBA" id="ARBA00022840"/>
    </source>
</evidence>